<dbReference type="AlphaFoldDB" id="A0A9Q0FHW1"/>
<comment type="caution">
    <text evidence="7">The sequence shown here is derived from an EMBL/GenBank/DDBJ whole genome shotgun (WGS) entry which is preliminary data.</text>
</comment>
<keyword evidence="3" id="KW-0328">Glycosyltransferase</keyword>
<evidence type="ECO:0000256" key="4">
    <source>
        <dbReference type="ARBA" id="ARBA00022968"/>
    </source>
</evidence>
<proteinExistence type="inferred from homology"/>
<feature type="domain" description="Exostosin GT47" evidence="6">
    <location>
        <begin position="4"/>
        <end position="288"/>
    </location>
</feature>
<gene>
    <name evidence="7" type="primary">XGD1</name>
    <name evidence="7" type="ORF">Tsubulata_001768</name>
</gene>
<dbReference type="EMBL" id="JAKUCV010005464">
    <property type="protein sequence ID" value="KAJ4831039.1"/>
    <property type="molecule type" value="Genomic_DNA"/>
</dbReference>
<reference evidence="7" key="1">
    <citation type="submission" date="2022-02" db="EMBL/GenBank/DDBJ databases">
        <authorList>
            <person name="Henning P.M."/>
            <person name="McCubbin A.G."/>
            <person name="Shore J.S."/>
        </authorList>
    </citation>
    <scope>NUCLEOTIDE SEQUENCE</scope>
    <source>
        <strain evidence="7">F60SS</strain>
        <tissue evidence="7">Leaves</tissue>
    </source>
</reference>
<keyword evidence="4" id="KW-0812">Transmembrane</keyword>
<dbReference type="GO" id="GO:0016757">
    <property type="term" value="F:glycosyltransferase activity"/>
    <property type="evidence" value="ECO:0007669"/>
    <property type="project" value="UniProtKB-KW"/>
</dbReference>
<keyword evidence="5" id="KW-0333">Golgi apparatus</keyword>
<dbReference type="GO" id="GO:0000139">
    <property type="term" value="C:Golgi membrane"/>
    <property type="evidence" value="ECO:0007669"/>
    <property type="project" value="UniProtKB-SubCell"/>
</dbReference>
<dbReference type="InterPro" id="IPR004263">
    <property type="entry name" value="Exostosin"/>
</dbReference>
<dbReference type="Proteomes" id="UP001141552">
    <property type="component" value="Unassembled WGS sequence"/>
</dbReference>
<evidence type="ECO:0000256" key="5">
    <source>
        <dbReference type="ARBA" id="ARBA00023034"/>
    </source>
</evidence>
<keyword evidence="8" id="KW-1185">Reference proteome</keyword>
<evidence type="ECO:0000256" key="2">
    <source>
        <dbReference type="ARBA" id="ARBA00010271"/>
    </source>
</evidence>
<protein>
    <submittedName>
        <fullName evidence="7">Xylogalacturonan beta-1,3-xylosyltransferase</fullName>
    </submittedName>
</protein>
<dbReference type="InterPro" id="IPR040911">
    <property type="entry name" value="Exostosin_GT47"/>
</dbReference>
<name>A0A9Q0FHW1_9ROSI</name>
<dbReference type="OrthoDB" id="845315at2759"/>
<evidence type="ECO:0000313" key="7">
    <source>
        <dbReference type="EMBL" id="KAJ4831039.1"/>
    </source>
</evidence>
<keyword evidence="4" id="KW-0735">Signal-anchor</keyword>
<evidence type="ECO:0000256" key="1">
    <source>
        <dbReference type="ARBA" id="ARBA00004323"/>
    </source>
</evidence>
<evidence type="ECO:0000313" key="8">
    <source>
        <dbReference type="Proteomes" id="UP001141552"/>
    </source>
</evidence>
<dbReference type="PANTHER" id="PTHR11062">
    <property type="entry name" value="EXOSTOSIN HEPARAN SULFATE GLYCOSYLTRANSFERASE -RELATED"/>
    <property type="match status" value="1"/>
</dbReference>
<comment type="similarity">
    <text evidence="2">Belongs to the glycosyltransferase 47 family.</text>
</comment>
<comment type="subcellular location">
    <subcellularLocation>
        <location evidence="1">Golgi apparatus membrane</location>
        <topology evidence="1">Single-pass type II membrane protein</topology>
    </subcellularLocation>
</comment>
<evidence type="ECO:0000256" key="3">
    <source>
        <dbReference type="ARBA" id="ARBA00022676"/>
    </source>
</evidence>
<sequence length="339" mass="39238">MVKTLKVWAYKEGDKPLIHQGPTDNIYSIEGQFMDEVERENSPFKAQHPDKAHLFFLPFSVASIVRYVYTPITKDSDYSRDRLQRIVTDYVKIVANKYPYWNRSNGADHFMVSCHDWAPDVSLADPKLFNKLIKVLCNANTSEEFRPTRDVSLPEIYLPFGALSTTKKGQGPNNRPILAFFQGRAHGHIRQILFKHWKDSKDNEIQVHERIPKGEDYTKLMGLSRFCLCPSGYEVASPRVVEAIYQGCIPVVISDNYTLPFSDVLNWNAFSVQVPVGKIPELKGILQGISKNMYLKMYKRVKRVQRHFVLNRPAKPFGVHHMVLHSLWLRRLNFRLPFS</sequence>
<organism evidence="7 8">
    <name type="scientific">Turnera subulata</name>
    <dbReference type="NCBI Taxonomy" id="218843"/>
    <lineage>
        <taxon>Eukaryota</taxon>
        <taxon>Viridiplantae</taxon>
        <taxon>Streptophyta</taxon>
        <taxon>Embryophyta</taxon>
        <taxon>Tracheophyta</taxon>
        <taxon>Spermatophyta</taxon>
        <taxon>Magnoliopsida</taxon>
        <taxon>eudicotyledons</taxon>
        <taxon>Gunneridae</taxon>
        <taxon>Pentapetalae</taxon>
        <taxon>rosids</taxon>
        <taxon>fabids</taxon>
        <taxon>Malpighiales</taxon>
        <taxon>Passifloraceae</taxon>
        <taxon>Turnera</taxon>
    </lineage>
</organism>
<evidence type="ECO:0000259" key="6">
    <source>
        <dbReference type="Pfam" id="PF03016"/>
    </source>
</evidence>
<keyword evidence="3" id="KW-0808">Transferase</keyword>
<dbReference type="PANTHER" id="PTHR11062:SF124">
    <property type="entry name" value="XYLOGALACTURONAN BETA-1,3-XYLOSYLTRANSFERASE"/>
    <property type="match status" value="1"/>
</dbReference>
<dbReference type="Pfam" id="PF03016">
    <property type="entry name" value="Exostosin_GT47"/>
    <property type="match status" value="1"/>
</dbReference>
<reference evidence="7" key="2">
    <citation type="journal article" date="2023" name="Plants (Basel)">
        <title>Annotation of the Turnera subulata (Passifloraceae) Draft Genome Reveals the S-Locus Evolved after the Divergence of Turneroideae from Passifloroideae in a Stepwise Manner.</title>
        <authorList>
            <person name="Henning P.M."/>
            <person name="Roalson E.H."/>
            <person name="Mir W."/>
            <person name="McCubbin A.G."/>
            <person name="Shore J.S."/>
        </authorList>
    </citation>
    <scope>NUCLEOTIDE SEQUENCE</scope>
    <source>
        <strain evidence="7">F60SS</strain>
    </source>
</reference>
<accession>A0A9Q0FHW1</accession>